<comment type="caution">
    <text evidence="2">The sequence shown here is derived from an EMBL/GenBank/DDBJ whole genome shotgun (WGS) entry which is preliminary data.</text>
</comment>
<organism evidence="2 3">
    <name type="scientific">Tetrabaena socialis</name>
    <dbReference type="NCBI Taxonomy" id="47790"/>
    <lineage>
        <taxon>Eukaryota</taxon>
        <taxon>Viridiplantae</taxon>
        <taxon>Chlorophyta</taxon>
        <taxon>core chlorophytes</taxon>
        <taxon>Chlorophyceae</taxon>
        <taxon>CS clade</taxon>
        <taxon>Chlamydomonadales</taxon>
        <taxon>Tetrabaenaceae</taxon>
        <taxon>Tetrabaena</taxon>
    </lineage>
</organism>
<evidence type="ECO:0000313" key="2">
    <source>
        <dbReference type="EMBL" id="PNG99677.1"/>
    </source>
</evidence>
<dbReference type="EMBL" id="PGGS01002337">
    <property type="protein sequence ID" value="PNG99677.1"/>
    <property type="molecule type" value="Genomic_DNA"/>
</dbReference>
<gene>
    <name evidence="2" type="ORF">TSOC_014539</name>
</gene>
<reference evidence="2 3" key="1">
    <citation type="journal article" date="2017" name="Mol. Biol. Evol.">
        <title>The 4-celled Tetrabaena socialis nuclear genome reveals the essential components for genetic control of cell number at the origin of multicellularity in the volvocine lineage.</title>
        <authorList>
            <person name="Featherston J."/>
            <person name="Arakaki Y."/>
            <person name="Hanschen E.R."/>
            <person name="Ferris P.J."/>
            <person name="Michod R.E."/>
            <person name="Olson B.J.S.C."/>
            <person name="Nozaki H."/>
            <person name="Durand P.M."/>
        </authorList>
    </citation>
    <scope>NUCLEOTIDE SEQUENCE [LARGE SCALE GENOMIC DNA]</scope>
    <source>
        <strain evidence="2 3">NIES-571</strain>
    </source>
</reference>
<keyword evidence="3" id="KW-1185">Reference proteome</keyword>
<dbReference type="Proteomes" id="UP000236333">
    <property type="component" value="Unassembled WGS sequence"/>
</dbReference>
<proteinExistence type="predicted"/>
<dbReference type="AlphaFoldDB" id="A0A2J7ZHF0"/>
<feature type="region of interest" description="Disordered" evidence="1">
    <location>
        <begin position="193"/>
        <end position="217"/>
    </location>
</feature>
<sequence>MWSSCSRAICPSIRSWTRAFSARRAICSVRCAAHCMTRPECCSATAATRAGIGRASTCVRSRKARGSARGAWGCSVRRWQSSRGLSRRRPDVGRELFPRAGTRRLDKEAAGLHLRRVQLGEGTERGRGAGRAREGVRQFRGVLAWPEYFTISAKIERCEYLTWCLKERARRITQGIDEWAAKNAARQRQITARRAAPAPVTPAAKSRRELQSGGVSGGCLLV</sequence>
<evidence type="ECO:0000256" key="1">
    <source>
        <dbReference type="SAM" id="MobiDB-lite"/>
    </source>
</evidence>
<accession>A0A2J7ZHF0</accession>
<name>A0A2J7ZHF0_9CHLO</name>
<feature type="compositionally biased region" description="Low complexity" evidence="1">
    <location>
        <begin position="193"/>
        <end position="204"/>
    </location>
</feature>
<evidence type="ECO:0000313" key="3">
    <source>
        <dbReference type="Proteomes" id="UP000236333"/>
    </source>
</evidence>
<protein>
    <submittedName>
        <fullName evidence="2">Uncharacterized protein</fullName>
    </submittedName>
</protein>